<name>A0ABR0QQP5_GOSAR</name>
<gene>
    <name evidence="1" type="ORF">PVK06_003953</name>
</gene>
<dbReference type="Proteomes" id="UP001358586">
    <property type="component" value="Chromosome 2"/>
</dbReference>
<evidence type="ECO:0000313" key="2">
    <source>
        <dbReference type="Proteomes" id="UP001358586"/>
    </source>
</evidence>
<sequence>MVLNPFGFDFDNGGGPSGTAIVGNQCCDAWKGQCSGAWWLKGGQKSGGVAAELWWLGLGWLLKKIKDSWLGFSLFRAWLMVA</sequence>
<protein>
    <submittedName>
        <fullName evidence="1">Uncharacterized protein</fullName>
    </submittedName>
</protein>
<proteinExistence type="predicted"/>
<evidence type="ECO:0000313" key="1">
    <source>
        <dbReference type="EMBL" id="KAK5841632.1"/>
    </source>
</evidence>
<reference evidence="1 2" key="1">
    <citation type="submission" date="2023-03" db="EMBL/GenBank/DDBJ databases">
        <title>WGS of Gossypium arboreum.</title>
        <authorList>
            <person name="Yu D."/>
        </authorList>
    </citation>
    <scope>NUCLEOTIDE SEQUENCE [LARGE SCALE GENOMIC DNA]</scope>
    <source>
        <tissue evidence="1">Leaf</tissue>
    </source>
</reference>
<comment type="caution">
    <text evidence="1">The sequence shown here is derived from an EMBL/GenBank/DDBJ whole genome shotgun (WGS) entry which is preliminary data.</text>
</comment>
<accession>A0ABR0QQP5</accession>
<dbReference type="EMBL" id="JARKNE010000002">
    <property type="protein sequence ID" value="KAK5841632.1"/>
    <property type="molecule type" value="Genomic_DNA"/>
</dbReference>
<keyword evidence="2" id="KW-1185">Reference proteome</keyword>
<organism evidence="1 2">
    <name type="scientific">Gossypium arboreum</name>
    <name type="common">Tree cotton</name>
    <name type="synonym">Gossypium nanking</name>
    <dbReference type="NCBI Taxonomy" id="29729"/>
    <lineage>
        <taxon>Eukaryota</taxon>
        <taxon>Viridiplantae</taxon>
        <taxon>Streptophyta</taxon>
        <taxon>Embryophyta</taxon>
        <taxon>Tracheophyta</taxon>
        <taxon>Spermatophyta</taxon>
        <taxon>Magnoliopsida</taxon>
        <taxon>eudicotyledons</taxon>
        <taxon>Gunneridae</taxon>
        <taxon>Pentapetalae</taxon>
        <taxon>rosids</taxon>
        <taxon>malvids</taxon>
        <taxon>Malvales</taxon>
        <taxon>Malvaceae</taxon>
        <taxon>Malvoideae</taxon>
        <taxon>Gossypium</taxon>
    </lineage>
</organism>